<feature type="region of interest" description="Disordered" evidence="2">
    <location>
        <begin position="1"/>
        <end position="30"/>
    </location>
</feature>
<dbReference type="GeneID" id="121105060"/>
<dbReference type="GO" id="GO:0034451">
    <property type="term" value="C:centriolar satellite"/>
    <property type="evidence" value="ECO:0007669"/>
    <property type="project" value="TreeGrafter"/>
</dbReference>
<dbReference type="PANTHER" id="PTHR31540:SF1">
    <property type="entry name" value="CENTROSOMAL PROTEIN OF 131 KDA"/>
    <property type="match status" value="1"/>
</dbReference>
<evidence type="ECO:0000313" key="3">
    <source>
        <dbReference type="Proteomes" id="UP000261680"/>
    </source>
</evidence>
<feature type="compositionally biased region" description="Basic and acidic residues" evidence="2">
    <location>
        <begin position="1"/>
        <end position="25"/>
    </location>
</feature>
<protein>
    <submittedName>
        <fullName evidence="4">Centrosomal protein of 131 kDa-like</fullName>
    </submittedName>
</protein>
<dbReference type="GO" id="GO:0035735">
    <property type="term" value="P:intraciliary transport involved in cilium assembly"/>
    <property type="evidence" value="ECO:0007669"/>
    <property type="project" value="InterPro"/>
</dbReference>
<dbReference type="OrthoDB" id="197735at2759"/>
<name>A0A8M1GN42_URSMA</name>
<dbReference type="Proteomes" id="UP000261680">
    <property type="component" value="Unplaced"/>
</dbReference>
<evidence type="ECO:0000256" key="1">
    <source>
        <dbReference type="SAM" id="Coils"/>
    </source>
</evidence>
<reference evidence="4" key="1">
    <citation type="submission" date="2025-08" db="UniProtKB">
        <authorList>
            <consortium name="RefSeq"/>
        </authorList>
    </citation>
    <scope>IDENTIFICATION</scope>
    <source>
        <tissue evidence="4">Whole blood</tissue>
    </source>
</reference>
<dbReference type="AlphaFoldDB" id="A0A8M1GN42"/>
<keyword evidence="3" id="KW-1185">Reference proteome</keyword>
<sequence>MAHAREGAGEGRGEPRQRIRDKCDTELSGWSSRRTDAAAAVRRAQGASGGGGACVCRAVLRQEFADRLAASDEETRQVRAELAKLQARQRLELEQLTREKQAELEEVHGRVKLALAKKEEAVRSLRKQHEAAVKRADHLEELLEQRRWPLPSAK</sequence>
<accession>A0A8M1GN42</accession>
<dbReference type="GO" id="GO:0010824">
    <property type="term" value="P:regulation of centrosome duplication"/>
    <property type="evidence" value="ECO:0007669"/>
    <property type="project" value="TreeGrafter"/>
</dbReference>
<gene>
    <name evidence="4" type="primary">LOC121105060</name>
</gene>
<dbReference type="PANTHER" id="PTHR31540">
    <property type="entry name" value="CENTROSOMAL PROTEIN OF 131 KDA"/>
    <property type="match status" value="1"/>
</dbReference>
<dbReference type="InterPro" id="IPR030465">
    <property type="entry name" value="CEP131"/>
</dbReference>
<evidence type="ECO:0000256" key="2">
    <source>
        <dbReference type="SAM" id="MobiDB-lite"/>
    </source>
</evidence>
<dbReference type="GO" id="GO:0005929">
    <property type="term" value="C:cilium"/>
    <property type="evidence" value="ECO:0007669"/>
    <property type="project" value="GOC"/>
</dbReference>
<organism evidence="3 4">
    <name type="scientific">Ursus maritimus</name>
    <name type="common">Polar bear</name>
    <name type="synonym">Thalarctos maritimus</name>
    <dbReference type="NCBI Taxonomy" id="29073"/>
    <lineage>
        <taxon>Eukaryota</taxon>
        <taxon>Metazoa</taxon>
        <taxon>Chordata</taxon>
        <taxon>Craniata</taxon>
        <taxon>Vertebrata</taxon>
        <taxon>Euteleostomi</taxon>
        <taxon>Mammalia</taxon>
        <taxon>Eutheria</taxon>
        <taxon>Laurasiatheria</taxon>
        <taxon>Carnivora</taxon>
        <taxon>Caniformia</taxon>
        <taxon>Ursidae</taxon>
        <taxon>Ursus</taxon>
    </lineage>
</organism>
<feature type="coiled-coil region" evidence="1">
    <location>
        <begin position="68"/>
        <end position="142"/>
    </location>
</feature>
<dbReference type="KEGG" id="umr:121105060"/>
<keyword evidence="1" id="KW-0175">Coiled coil</keyword>
<evidence type="ECO:0000313" key="4">
    <source>
        <dbReference type="RefSeq" id="XP_040497128.1"/>
    </source>
</evidence>
<proteinExistence type="predicted"/>
<dbReference type="RefSeq" id="XP_040497128.1">
    <property type="nucleotide sequence ID" value="XM_040641194.1"/>
</dbReference>